<comment type="caution">
    <text evidence="1">The sequence shown here is derived from an EMBL/GenBank/DDBJ whole genome shotgun (WGS) entry which is preliminary data.</text>
</comment>
<proteinExistence type="predicted"/>
<dbReference type="EMBL" id="JAAIUW010000009">
    <property type="protein sequence ID" value="KAF7815354.1"/>
    <property type="molecule type" value="Genomic_DNA"/>
</dbReference>
<organism evidence="1 2">
    <name type="scientific">Senna tora</name>
    <dbReference type="NCBI Taxonomy" id="362788"/>
    <lineage>
        <taxon>Eukaryota</taxon>
        <taxon>Viridiplantae</taxon>
        <taxon>Streptophyta</taxon>
        <taxon>Embryophyta</taxon>
        <taxon>Tracheophyta</taxon>
        <taxon>Spermatophyta</taxon>
        <taxon>Magnoliopsida</taxon>
        <taxon>eudicotyledons</taxon>
        <taxon>Gunneridae</taxon>
        <taxon>Pentapetalae</taxon>
        <taxon>rosids</taxon>
        <taxon>fabids</taxon>
        <taxon>Fabales</taxon>
        <taxon>Fabaceae</taxon>
        <taxon>Caesalpinioideae</taxon>
        <taxon>Cassia clade</taxon>
        <taxon>Senna</taxon>
    </lineage>
</organism>
<gene>
    <name evidence="1" type="ORF">G2W53_029323</name>
</gene>
<sequence length="63" mass="7646">MALRGNSFYYLIAVNKPKMMVELLSYWKGAEKFVKKERVYFAKKERKFPEDEKESSKKRKYDS</sequence>
<accession>A0A834TDU0</accession>
<dbReference type="AlphaFoldDB" id="A0A834TDU0"/>
<name>A0A834TDU0_9FABA</name>
<dbReference type="Proteomes" id="UP000634136">
    <property type="component" value="Unassembled WGS sequence"/>
</dbReference>
<evidence type="ECO:0000313" key="1">
    <source>
        <dbReference type="EMBL" id="KAF7815354.1"/>
    </source>
</evidence>
<reference evidence="1" key="1">
    <citation type="submission" date="2020-09" db="EMBL/GenBank/DDBJ databases">
        <title>Genome-Enabled Discovery of Anthraquinone Biosynthesis in Senna tora.</title>
        <authorList>
            <person name="Kang S.-H."/>
            <person name="Pandey R.P."/>
            <person name="Lee C.-M."/>
            <person name="Sim J.-S."/>
            <person name="Jeong J.-T."/>
            <person name="Choi B.-S."/>
            <person name="Jung M."/>
            <person name="Ginzburg D."/>
            <person name="Zhao K."/>
            <person name="Won S.Y."/>
            <person name="Oh T.-J."/>
            <person name="Yu Y."/>
            <person name="Kim N.-H."/>
            <person name="Lee O.R."/>
            <person name="Lee T.-H."/>
            <person name="Bashyal P."/>
            <person name="Kim T.-S."/>
            <person name="Lee W.-H."/>
            <person name="Kawkins C."/>
            <person name="Kim C.-K."/>
            <person name="Kim J.S."/>
            <person name="Ahn B.O."/>
            <person name="Rhee S.Y."/>
            <person name="Sohng J.K."/>
        </authorList>
    </citation>
    <scope>NUCLEOTIDE SEQUENCE</scope>
    <source>
        <tissue evidence="1">Leaf</tissue>
    </source>
</reference>
<keyword evidence="2" id="KW-1185">Reference proteome</keyword>
<evidence type="ECO:0000313" key="2">
    <source>
        <dbReference type="Proteomes" id="UP000634136"/>
    </source>
</evidence>
<protein>
    <submittedName>
        <fullName evidence="1">Uncharacterized protein</fullName>
    </submittedName>
</protein>